<gene>
    <name evidence="1" type="ORF">ACFSR9_05885</name>
</gene>
<dbReference type="Proteomes" id="UP001597475">
    <property type="component" value="Unassembled WGS sequence"/>
</dbReference>
<name>A0ABW5P295_9DEIO</name>
<comment type="caution">
    <text evidence="1">The sequence shown here is derived from an EMBL/GenBank/DDBJ whole genome shotgun (WGS) entry which is preliminary data.</text>
</comment>
<evidence type="ECO:0000313" key="2">
    <source>
        <dbReference type="Proteomes" id="UP001597475"/>
    </source>
</evidence>
<dbReference type="RefSeq" id="WP_386843978.1">
    <property type="nucleotide sequence ID" value="NZ_JBHUMK010000022.1"/>
</dbReference>
<evidence type="ECO:0008006" key="3">
    <source>
        <dbReference type="Google" id="ProtNLM"/>
    </source>
</evidence>
<evidence type="ECO:0000313" key="1">
    <source>
        <dbReference type="EMBL" id="MFD2608973.1"/>
    </source>
</evidence>
<protein>
    <recommendedName>
        <fullName evidence="3">DNA-binding protein</fullName>
    </recommendedName>
</protein>
<reference evidence="2" key="1">
    <citation type="journal article" date="2019" name="Int. J. Syst. Evol. Microbiol.">
        <title>The Global Catalogue of Microorganisms (GCM) 10K type strain sequencing project: providing services to taxonomists for standard genome sequencing and annotation.</title>
        <authorList>
            <consortium name="The Broad Institute Genomics Platform"/>
            <consortium name="The Broad Institute Genome Sequencing Center for Infectious Disease"/>
            <person name="Wu L."/>
            <person name="Ma J."/>
        </authorList>
    </citation>
    <scope>NUCLEOTIDE SEQUENCE [LARGE SCALE GENOMIC DNA]</scope>
    <source>
        <strain evidence="2">KCTC 33842</strain>
    </source>
</reference>
<accession>A0ABW5P295</accession>
<proteinExistence type="predicted"/>
<sequence length="135" mass="15287">MTHEQTQLRELLARALARRLEARNVSPDILPDGLDWASCLSYIEDELRDAVQPREIMTRAREIMLEREDSLPEAVVTLGDWARRHGIPTRKALSWVERGYLDAYQSGDIWLISSGTPVPVVPRGIAARRAKLSAQ</sequence>
<keyword evidence="2" id="KW-1185">Reference proteome</keyword>
<dbReference type="EMBL" id="JBHUMK010000022">
    <property type="protein sequence ID" value="MFD2608973.1"/>
    <property type="molecule type" value="Genomic_DNA"/>
</dbReference>
<organism evidence="1 2">
    <name type="scientific">Deinococcus taklimakanensis</name>
    <dbReference type="NCBI Taxonomy" id="536443"/>
    <lineage>
        <taxon>Bacteria</taxon>
        <taxon>Thermotogati</taxon>
        <taxon>Deinococcota</taxon>
        <taxon>Deinococci</taxon>
        <taxon>Deinococcales</taxon>
        <taxon>Deinococcaceae</taxon>
        <taxon>Deinococcus</taxon>
    </lineage>
</organism>